<proteinExistence type="predicted"/>
<feature type="domain" description="USP" evidence="2">
    <location>
        <begin position="40"/>
        <end position="101"/>
    </location>
</feature>
<dbReference type="InterPro" id="IPR038765">
    <property type="entry name" value="Papain-like_cys_pep_sf"/>
</dbReference>
<gene>
    <name evidence="3" type="ORF">JYZ213_LOCUS32431</name>
</gene>
<dbReference type="Pfam" id="PF00443">
    <property type="entry name" value="UCH"/>
    <property type="match status" value="1"/>
</dbReference>
<dbReference type="AlphaFoldDB" id="A0A815DWP1"/>
<organism evidence="3 4">
    <name type="scientific">Adineta steineri</name>
    <dbReference type="NCBI Taxonomy" id="433720"/>
    <lineage>
        <taxon>Eukaryota</taxon>
        <taxon>Metazoa</taxon>
        <taxon>Spiralia</taxon>
        <taxon>Gnathifera</taxon>
        <taxon>Rotifera</taxon>
        <taxon>Eurotatoria</taxon>
        <taxon>Bdelloidea</taxon>
        <taxon>Adinetida</taxon>
        <taxon>Adinetidae</taxon>
        <taxon>Adineta</taxon>
    </lineage>
</organism>
<evidence type="ECO:0000259" key="2">
    <source>
        <dbReference type="PROSITE" id="PS50235"/>
    </source>
</evidence>
<dbReference type="Proteomes" id="UP000663845">
    <property type="component" value="Unassembled WGS sequence"/>
</dbReference>
<reference evidence="3" key="1">
    <citation type="submission" date="2021-02" db="EMBL/GenBank/DDBJ databases">
        <authorList>
            <person name="Nowell W R."/>
        </authorList>
    </citation>
    <scope>NUCLEOTIDE SEQUENCE</scope>
</reference>
<sequence length="101" mass="11029">MIDNLSGDDGGGGGGESSQQVTTIKSMEKPPTPRNETNLCGLQNQGATCYLNVLIQTLLYTPEFREPLFRLTSKDLNLPANYSEQNLSSPGANNLKVNFFF</sequence>
<dbReference type="InterPro" id="IPR001394">
    <property type="entry name" value="Peptidase_C19_UCH"/>
</dbReference>
<comment type="caution">
    <text evidence="3">The sequence shown here is derived from an EMBL/GenBank/DDBJ whole genome shotgun (WGS) entry which is preliminary data.</text>
</comment>
<dbReference type="InterPro" id="IPR028889">
    <property type="entry name" value="USP"/>
</dbReference>
<accession>A0A815DWP1</accession>
<dbReference type="Gene3D" id="3.90.70.10">
    <property type="entry name" value="Cysteine proteinases"/>
    <property type="match status" value="1"/>
</dbReference>
<dbReference type="PROSITE" id="PS00972">
    <property type="entry name" value="USP_1"/>
    <property type="match status" value="1"/>
</dbReference>
<name>A0A815DWP1_9BILA</name>
<evidence type="ECO:0000313" key="3">
    <source>
        <dbReference type="EMBL" id="CAF1303128.1"/>
    </source>
</evidence>
<evidence type="ECO:0000313" key="4">
    <source>
        <dbReference type="Proteomes" id="UP000663845"/>
    </source>
</evidence>
<dbReference type="EMBL" id="CAJNOG010000577">
    <property type="protein sequence ID" value="CAF1303128.1"/>
    <property type="molecule type" value="Genomic_DNA"/>
</dbReference>
<protein>
    <recommendedName>
        <fullName evidence="2">USP domain-containing protein</fullName>
    </recommendedName>
</protein>
<dbReference type="SUPFAM" id="SSF54001">
    <property type="entry name" value="Cysteine proteinases"/>
    <property type="match status" value="1"/>
</dbReference>
<dbReference type="GO" id="GO:0016579">
    <property type="term" value="P:protein deubiquitination"/>
    <property type="evidence" value="ECO:0007669"/>
    <property type="project" value="InterPro"/>
</dbReference>
<dbReference type="GO" id="GO:0004843">
    <property type="term" value="F:cysteine-type deubiquitinase activity"/>
    <property type="evidence" value="ECO:0007669"/>
    <property type="project" value="InterPro"/>
</dbReference>
<dbReference type="InterPro" id="IPR018200">
    <property type="entry name" value="USP_CS"/>
</dbReference>
<dbReference type="PROSITE" id="PS50235">
    <property type="entry name" value="USP_3"/>
    <property type="match status" value="1"/>
</dbReference>
<feature type="region of interest" description="Disordered" evidence="1">
    <location>
        <begin position="1"/>
        <end position="38"/>
    </location>
</feature>
<evidence type="ECO:0000256" key="1">
    <source>
        <dbReference type="SAM" id="MobiDB-lite"/>
    </source>
</evidence>